<name>A0A2P2L5E5_RHIMU</name>
<keyword evidence="1" id="KW-1133">Transmembrane helix</keyword>
<organism evidence="2">
    <name type="scientific">Rhizophora mucronata</name>
    <name type="common">Asiatic mangrove</name>
    <dbReference type="NCBI Taxonomy" id="61149"/>
    <lineage>
        <taxon>Eukaryota</taxon>
        <taxon>Viridiplantae</taxon>
        <taxon>Streptophyta</taxon>
        <taxon>Embryophyta</taxon>
        <taxon>Tracheophyta</taxon>
        <taxon>Spermatophyta</taxon>
        <taxon>Magnoliopsida</taxon>
        <taxon>eudicotyledons</taxon>
        <taxon>Gunneridae</taxon>
        <taxon>Pentapetalae</taxon>
        <taxon>rosids</taxon>
        <taxon>fabids</taxon>
        <taxon>Malpighiales</taxon>
        <taxon>Rhizophoraceae</taxon>
        <taxon>Rhizophora</taxon>
    </lineage>
</organism>
<proteinExistence type="predicted"/>
<evidence type="ECO:0000256" key="1">
    <source>
        <dbReference type="SAM" id="Phobius"/>
    </source>
</evidence>
<sequence length="39" mass="4673">MMIFLVLLWPACQWPVLIIWAYYLFGVHALFAVLGYFCY</sequence>
<accession>A0A2P2L5E5</accession>
<feature type="transmembrane region" description="Helical" evidence="1">
    <location>
        <begin position="20"/>
        <end position="38"/>
    </location>
</feature>
<dbReference type="AlphaFoldDB" id="A0A2P2L5E5"/>
<keyword evidence="1" id="KW-0812">Transmembrane</keyword>
<evidence type="ECO:0000313" key="2">
    <source>
        <dbReference type="EMBL" id="MBX13192.1"/>
    </source>
</evidence>
<reference evidence="2" key="1">
    <citation type="submission" date="2018-02" db="EMBL/GenBank/DDBJ databases">
        <title>Rhizophora mucronata_Transcriptome.</title>
        <authorList>
            <person name="Meera S.P."/>
            <person name="Sreeshan A."/>
            <person name="Augustine A."/>
        </authorList>
    </citation>
    <scope>NUCLEOTIDE SEQUENCE</scope>
    <source>
        <tissue evidence="2">Leaf</tissue>
    </source>
</reference>
<dbReference type="EMBL" id="GGEC01032708">
    <property type="protein sequence ID" value="MBX13192.1"/>
    <property type="molecule type" value="Transcribed_RNA"/>
</dbReference>
<keyword evidence="1" id="KW-0472">Membrane</keyword>
<protein>
    <submittedName>
        <fullName evidence="2">Uncharacterized protein</fullName>
    </submittedName>
</protein>